<evidence type="ECO:0000256" key="3">
    <source>
        <dbReference type="ARBA" id="ARBA00022679"/>
    </source>
</evidence>
<evidence type="ECO:0000256" key="5">
    <source>
        <dbReference type="ARBA" id="ARBA00048434"/>
    </source>
</evidence>
<dbReference type="GO" id="GO:0005654">
    <property type="term" value="C:nucleoplasm"/>
    <property type="evidence" value="ECO:0007669"/>
    <property type="project" value="TreeGrafter"/>
</dbReference>
<evidence type="ECO:0000259" key="7">
    <source>
        <dbReference type="PROSITE" id="PS51675"/>
    </source>
</evidence>
<comment type="caution">
    <text evidence="8">The sequence shown here is derived from an EMBL/GenBank/DDBJ whole genome shotgun (WGS) entry which is preliminary data.</text>
</comment>
<evidence type="ECO:0000313" key="8">
    <source>
        <dbReference type="EMBL" id="CAG7734231.1"/>
    </source>
</evidence>
<dbReference type="Proteomes" id="UP000708208">
    <property type="component" value="Unassembled WGS sequence"/>
</dbReference>
<dbReference type="EC" id="2.1.1.221" evidence="1"/>
<feature type="domain" description="SAM-dependent MTase TRM10-type" evidence="7">
    <location>
        <begin position="75"/>
        <end position="266"/>
    </location>
</feature>
<dbReference type="InterPro" id="IPR007356">
    <property type="entry name" value="tRNA_m1G_MeTrfase_euk"/>
</dbReference>
<dbReference type="PANTHER" id="PTHR13563">
    <property type="entry name" value="TRNA (GUANINE-9-) METHYLTRANSFERASE"/>
    <property type="match status" value="1"/>
</dbReference>
<protein>
    <recommendedName>
        <fullName evidence="1">tRNA (guanine(9)-N(1))-methyltransferase</fullName>
        <ecNumber evidence="1">2.1.1.221</ecNumber>
    </recommendedName>
</protein>
<gene>
    <name evidence="8" type="ORF">AFUS01_LOCUS22630</name>
</gene>
<proteinExistence type="predicted"/>
<dbReference type="PROSITE" id="PS51675">
    <property type="entry name" value="SAM_MT_TRM10"/>
    <property type="match status" value="1"/>
</dbReference>
<keyword evidence="9" id="KW-1185">Reference proteome</keyword>
<dbReference type="GO" id="GO:0002939">
    <property type="term" value="P:tRNA N1-guanine methylation"/>
    <property type="evidence" value="ECO:0007669"/>
    <property type="project" value="TreeGrafter"/>
</dbReference>
<dbReference type="EMBL" id="CAJVCH010265354">
    <property type="protein sequence ID" value="CAG7734231.1"/>
    <property type="molecule type" value="Genomic_DNA"/>
</dbReference>
<dbReference type="AlphaFoldDB" id="A0A8J2KYK6"/>
<evidence type="ECO:0000256" key="1">
    <source>
        <dbReference type="ARBA" id="ARBA00012797"/>
    </source>
</evidence>
<feature type="region of interest" description="Disordered" evidence="6">
    <location>
        <begin position="1"/>
        <end position="81"/>
    </location>
</feature>
<reference evidence="8" key="1">
    <citation type="submission" date="2021-06" db="EMBL/GenBank/DDBJ databases">
        <authorList>
            <person name="Hodson N. C."/>
            <person name="Mongue J. A."/>
            <person name="Jaron S. K."/>
        </authorList>
    </citation>
    <scope>NUCLEOTIDE SEQUENCE</scope>
</reference>
<keyword evidence="4" id="KW-0949">S-adenosyl-L-methionine</keyword>
<sequence>MSEVAEDNVENNSQPETGDPADPEISTDEKPLSKKALKRLAKRAQWDEIKKEKRKQQKLKRKEAGLPNRNKGGGKRRRRFKKMLDSSNKVNIVVDMSFDDLMSEKDLMRTGNQLNRCYSVNRALVNPAQYHITSFCGNSKEATAKQIGFCNWDVHFHEKRYDEVFEKSKIVYLSSESHNVLTEVDEDKVYVIGGLVDHNAKKGLCYQLAEEKGITHARLPLKEWVDMRTRGVLSINQVFSILANVSLGVSWQTAILNAIPARKNAQARQDDDSSNSTDESDDQ</sequence>
<dbReference type="PANTHER" id="PTHR13563:SF13">
    <property type="entry name" value="TRNA METHYLTRANSFERASE 10 HOMOLOG A"/>
    <property type="match status" value="1"/>
</dbReference>
<evidence type="ECO:0000313" key="9">
    <source>
        <dbReference type="Proteomes" id="UP000708208"/>
    </source>
</evidence>
<feature type="compositionally biased region" description="Basic residues" evidence="6">
    <location>
        <begin position="72"/>
        <end position="81"/>
    </location>
</feature>
<dbReference type="InterPro" id="IPR028564">
    <property type="entry name" value="MT_TRM10-typ"/>
</dbReference>
<name>A0A8J2KYK6_9HEXA</name>
<feature type="region of interest" description="Disordered" evidence="6">
    <location>
        <begin position="262"/>
        <end position="283"/>
    </location>
</feature>
<dbReference type="FunFam" id="3.40.1280.30:FF:000001">
    <property type="entry name" value="tRNA methyltransferase 10 homolog A"/>
    <property type="match status" value="1"/>
</dbReference>
<dbReference type="CDD" id="cd18101">
    <property type="entry name" value="Trm10euk_A"/>
    <property type="match status" value="1"/>
</dbReference>
<evidence type="ECO:0000256" key="6">
    <source>
        <dbReference type="SAM" id="MobiDB-lite"/>
    </source>
</evidence>
<feature type="compositionally biased region" description="Basic residues" evidence="6">
    <location>
        <begin position="52"/>
        <end position="61"/>
    </location>
</feature>
<feature type="compositionally biased region" description="Basic residues" evidence="6">
    <location>
        <begin position="33"/>
        <end position="42"/>
    </location>
</feature>
<keyword evidence="2" id="KW-0489">Methyltransferase</keyword>
<keyword evidence="3" id="KW-0808">Transferase</keyword>
<dbReference type="GO" id="GO:0000049">
    <property type="term" value="F:tRNA binding"/>
    <property type="evidence" value="ECO:0007669"/>
    <property type="project" value="TreeGrafter"/>
</dbReference>
<dbReference type="GO" id="GO:0052905">
    <property type="term" value="F:tRNA (guanosine(9)-N1)-methyltransferase activity"/>
    <property type="evidence" value="ECO:0007669"/>
    <property type="project" value="UniProtKB-EC"/>
</dbReference>
<organism evidence="8 9">
    <name type="scientific">Allacma fusca</name>
    <dbReference type="NCBI Taxonomy" id="39272"/>
    <lineage>
        <taxon>Eukaryota</taxon>
        <taxon>Metazoa</taxon>
        <taxon>Ecdysozoa</taxon>
        <taxon>Arthropoda</taxon>
        <taxon>Hexapoda</taxon>
        <taxon>Collembola</taxon>
        <taxon>Symphypleona</taxon>
        <taxon>Sminthuridae</taxon>
        <taxon>Allacma</taxon>
    </lineage>
</organism>
<dbReference type="OrthoDB" id="278300at2759"/>
<evidence type="ECO:0000256" key="2">
    <source>
        <dbReference type="ARBA" id="ARBA00022603"/>
    </source>
</evidence>
<evidence type="ECO:0000256" key="4">
    <source>
        <dbReference type="ARBA" id="ARBA00022691"/>
    </source>
</evidence>
<comment type="catalytic activity">
    <reaction evidence="5">
        <text>guanosine(9) in tRNA + S-adenosyl-L-methionine = N(1)-methylguanosine(9) in tRNA + S-adenosyl-L-homocysteine + H(+)</text>
        <dbReference type="Rhea" id="RHEA:43156"/>
        <dbReference type="Rhea" id="RHEA-COMP:10367"/>
        <dbReference type="Rhea" id="RHEA-COMP:10368"/>
        <dbReference type="ChEBI" id="CHEBI:15378"/>
        <dbReference type="ChEBI" id="CHEBI:57856"/>
        <dbReference type="ChEBI" id="CHEBI:59789"/>
        <dbReference type="ChEBI" id="CHEBI:73542"/>
        <dbReference type="ChEBI" id="CHEBI:74269"/>
        <dbReference type="EC" id="2.1.1.221"/>
    </reaction>
</comment>
<accession>A0A8J2KYK6</accession>